<dbReference type="Proteomes" id="UP001231189">
    <property type="component" value="Unassembled WGS sequence"/>
</dbReference>
<evidence type="ECO:0000313" key="2">
    <source>
        <dbReference type="Proteomes" id="UP001231189"/>
    </source>
</evidence>
<protein>
    <submittedName>
        <fullName evidence="1">Uncharacterized protein</fullName>
    </submittedName>
</protein>
<dbReference type="EMBL" id="JAUUTY010000004">
    <property type="protein sequence ID" value="KAK1650229.1"/>
    <property type="molecule type" value="Genomic_DNA"/>
</dbReference>
<accession>A0AAD8SEH3</accession>
<sequence>MQLPSTTTTTPSCCWDSEGIYHTSAARWNGERKDFIDIFVFSGAEFVFSEPHSKRLRLKLRFRREVLNDIVLEQNHPVEFVASTAASVTRAPAAQANPDQWVAPMSSG</sequence>
<comment type="caution">
    <text evidence="1">The sequence shown here is derived from an EMBL/GenBank/DDBJ whole genome shotgun (WGS) entry which is preliminary data.</text>
</comment>
<proteinExistence type="predicted"/>
<evidence type="ECO:0000313" key="1">
    <source>
        <dbReference type="EMBL" id="KAK1650229.1"/>
    </source>
</evidence>
<keyword evidence="2" id="KW-1185">Reference proteome</keyword>
<reference evidence="1" key="1">
    <citation type="submission" date="2023-07" db="EMBL/GenBank/DDBJ databases">
        <title>A chromosome-level genome assembly of Lolium multiflorum.</title>
        <authorList>
            <person name="Chen Y."/>
            <person name="Copetti D."/>
            <person name="Kolliker R."/>
            <person name="Studer B."/>
        </authorList>
    </citation>
    <scope>NUCLEOTIDE SEQUENCE</scope>
    <source>
        <strain evidence="1">02402/16</strain>
        <tissue evidence="1">Leaf</tissue>
    </source>
</reference>
<organism evidence="1 2">
    <name type="scientific">Lolium multiflorum</name>
    <name type="common">Italian ryegrass</name>
    <name type="synonym">Lolium perenne subsp. multiflorum</name>
    <dbReference type="NCBI Taxonomy" id="4521"/>
    <lineage>
        <taxon>Eukaryota</taxon>
        <taxon>Viridiplantae</taxon>
        <taxon>Streptophyta</taxon>
        <taxon>Embryophyta</taxon>
        <taxon>Tracheophyta</taxon>
        <taxon>Spermatophyta</taxon>
        <taxon>Magnoliopsida</taxon>
        <taxon>Liliopsida</taxon>
        <taxon>Poales</taxon>
        <taxon>Poaceae</taxon>
        <taxon>BOP clade</taxon>
        <taxon>Pooideae</taxon>
        <taxon>Poodae</taxon>
        <taxon>Poeae</taxon>
        <taxon>Poeae Chloroplast Group 2 (Poeae type)</taxon>
        <taxon>Loliodinae</taxon>
        <taxon>Loliinae</taxon>
        <taxon>Lolium</taxon>
    </lineage>
</organism>
<dbReference type="AlphaFoldDB" id="A0AAD8SEH3"/>
<name>A0AAD8SEH3_LOLMU</name>
<gene>
    <name evidence="1" type="ORF">QYE76_068034</name>
</gene>